<name>A0A078JB70_BRANA</name>
<dbReference type="PaxDb" id="3708-A0A078JB70"/>
<reference evidence="2 3" key="1">
    <citation type="journal article" date="2014" name="Science">
        <title>Plant genetics. Early allopolyploid evolution in the post-Neolithic Brassica napus oilseed genome.</title>
        <authorList>
            <person name="Chalhoub B."/>
            <person name="Denoeud F."/>
            <person name="Liu S."/>
            <person name="Parkin I.A."/>
            <person name="Tang H."/>
            <person name="Wang X."/>
            <person name="Chiquet J."/>
            <person name="Belcram H."/>
            <person name="Tong C."/>
            <person name="Samans B."/>
            <person name="Correa M."/>
            <person name="Da Silva C."/>
            <person name="Just J."/>
            <person name="Falentin C."/>
            <person name="Koh C.S."/>
            <person name="Le Clainche I."/>
            <person name="Bernard M."/>
            <person name="Bento P."/>
            <person name="Noel B."/>
            <person name="Labadie K."/>
            <person name="Alberti A."/>
            <person name="Charles M."/>
            <person name="Arnaud D."/>
            <person name="Guo H."/>
            <person name="Daviaud C."/>
            <person name="Alamery S."/>
            <person name="Jabbari K."/>
            <person name="Zhao M."/>
            <person name="Edger P.P."/>
            <person name="Chelaifa H."/>
            <person name="Tack D."/>
            <person name="Lassalle G."/>
            <person name="Mestiri I."/>
            <person name="Schnel N."/>
            <person name="Le Paslier M.C."/>
            <person name="Fan G."/>
            <person name="Renault V."/>
            <person name="Bayer P.E."/>
            <person name="Golicz A.A."/>
            <person name="Manoli S."/>
            <person name="Lee T.H."/>
            <person name="Thi V.H."/>
            <person name="Chalabi S."/>
            <person name="Hu Q."/>
            <person name="Fan C."/>
            <person name="Tollenaere R."/>
            <person name="Lu Y."/>
            <person name="Battail C."/>
            <person name="Shen J."/>
            <person name="Sidebottom C.H."/>
            <person name="Wang X."/>
            <person name="Canaguier A."/>
            <person name="Chauveau A."/>
            <person name="Berard A."/>
            <person name="Deniot G."/>
            <person name="Guan M."/>
            <person name="Liu Z."/>
            <person name="Sun F."/>
            <person name="Lim Y.P."/>
            <person name="Lyons E."/>
            <person name="Town C.D."/>
            <person name="Bancroft I."/>
            <person name="Wang X."/>
            <person name="Meng J."/>
            <person name="Ma J."/>
            <person name="Pires J.C."/>
            <person name="King G.J."/>
            <person name="Brunel D."/>
            <person name="Delourme R."/>
            <person name="Renard M."/>
            <person name="Aury J.M."/>
            <person name="Adams K.L."/>
            <person name="Batley J."/>
            <person name="Snowdon R.J."/>
            <person name="Tost J."/>
            <person name="Edwards D."/>
            <person name="Zhou Y."/>
            <person name="Hua W."/>
            <person name="Sharpe A.G."/>
            <person name="Paterson A.H."/>
            <person name="Guan C."/>
            <person name="Wincker P."/>
        </authorList>
    </citation>
    <scope>NUCLEOTIDE SEQUENCE [LARGE SCALE GENOMIC DNA]</scope>
    <source>
        <strain evidence="3">cv. Darmor-bzh</strain>
    </source>
</reference>
<dbReference type="EMBL" id="LK034215">
    <property type="protein sequence ID" value="CDY62908.1"/>
    <property type="molecule type" value="Genomic_DNA"/>
</dbReference>
<sequence length="74" mass="8265">MISSICLNSPVVPKSATISSKVVVGSIFYQHQQPVYEFRVDLCGLPTENLGYRQGCFSYCGCQDDFFELAVSYK</sequence>
<organism evidence="2 3">
    <name type="scientific">Brassica napus</name>
    <name type="common">Rape</name>
    <dbReference type="NCBI Taxonomy" id="3708"/>
    <lineage>
        <taxon>Eukaryota</taxon>
        <taxon>Viridiplantae</taxon>
        <taxon>Streptophyta</taxon>
        <taxon>Embryophyta</taxon>
        <taxon>Tracheophyta</taxon>
        <taxon>Spermatophyta</taxon>
        <taxon>Magnoliopsida</taxon>
        <taxon>eudicotyledons</taxon>
        <taxon>Gunneridae</taxon>
        <taxon>Pentapetalae</taxon>
        <taxon>rosids</taxon>
        <taxon>malvids</taxon>
        <taxon>Brassicales</taxon>
        <taxon>Brassicaceae</taxon>
        <taxon>Brassiceae</taxon>
        <taxon>Brassica</taxon>
    </lineage>
</organism>
<gene>
    <name evidence="2" type="primary">BnaC01g41120D</name>
    <name evidence="1" type="ORF">DARMORV10_C01P15270.1</name>
    <name evidence="2" type="ORF">GSBRNA2T00037739001</name>
</gene>
<keyword evidence="3" id="KW-1185">Reference proteome</keyword>
<dbReference type="EMBL" id="HG994365">
    <property type="protein sequence ID" value="CAF2070272.1"/>
    <property type="molecule type" value="Genomic_DNA"/>
</dbReference>
<dbReference type="AlphaFoldDB" id="A0A078JB70"/>
<reference evidence="2" key="2">
    <citation type="submission" date="2014-06" db="EMBL/GenBank/DDBJ databases">
        <authorList>
            <person name="Genoscope - CEA"/>
        </authorList>
    </citation>
    <scope>NUCLEOTIDE SEQUENCE</scope>
</reference>
<dbReference type="Proteomes" id="UP001295469">
    <property type="component" value="Chromosome C01"/>
</dbReference>
<reference evidence="1" key="3">
    <citation type="submission" date="2021-01" db="EMBL/GenBank/DDBJ databases">
        <authorList>
            <consortium name="Genoscope - CEA"/>
            <person name="William W."/>
        </authorList>
    </citation>
    <scope>NUCLEOTIDE SEQUENCE</scope>
</reference>
<accession>A0A078JB70</accession>
<evidence type="ECO:0000313" key="2">
    <source>
        <dbReference type="EMBL" id="CDY62908.1"/>
    </source>
</evidence>
<evidence type="ECO:0000313" key="3">
    <source>
        <dbReference type="Proteomes" id="UP000028999"/>
    </source>
</evidence>
<dbReference type="Gramene" id="CDY62908">
    <property type="protein sequence ID" value="CDY62908"/>
    <property type="gene ID" value="GSBRNA2T00037739001"/>
</dbReference>
<dbReference type="Proteomes" id="UP000028999">
    <property type="component" value="Unassembled WGS sequence"/>
</dbReference>
<proteinExistence type="predicted"/>
<evidence type="ECO:0000313" key="1">
    <source>
        <dbReference type="EMBL" id="CAF2070272.1"/>
    </source>
</evidence>
<protein>
    <submittedName>
        <fullName evidence="1">(rape) hypothetical protein</fullName>
    </submittedName>
    <submittedName>
        <fullName evidence="2">BnaC01g41120D protein</fullName>
    </submittedName>
</protein>